<feature type="region of interest" description="Disordered" evidence="5">
    <location>
        <begin position="69"/>
        <end position="101"/>
    </location>
</feature>
<reference evidence="7 8" key="1">
    <citation type="submission" date="2024-07" db="EMBL/GenBank/DDBJ databases">
        <authorList>
            <person name="Dulla G.F.J."/>
            <person name="Delorm J.G."/>
        </authorList>
    </citation>
    <scope>NUCLEOTIDE SEQUENCE [LARGE SCALE GENOMIC DNA]</scope>
    <source>
        <strain evidence="7 8">JGD 233</strain>
    </source>
</reference>
<feature type="region of interest" description="Disordered" evidence="5">
    <location>
        <begin position="1"/>
        <end position="57"/>
    </location>
</feature>
<evidence type="ECO:0000256" key="2">
    <source>
        <dbReference type="ARBA" id="ARBA00010610"/>
    </source>
</evidence>
<sequence>MFMIRAIQNVSSRNEDKGKKAMMVPMRSEKRPKGDPLYRDPDNPFNTWTGRGKRPGWLKEQLDAGKELAEMRIPGKKRSAAPPKYQDPSNPDNTWSGEGRRPDWLKTLLDSGINLDQLKI</sequence>
<comment type="similarity">
    <text evidence="2">Belongs to the histone-like protein H-NS family.</text>
</comment>
<dbReference type="SUPFAM" id="SSF81273">
    <property type="entry name" value="H-NS histone-like proteins"/>
    <property type="match status" value="2"/>
</dbReference>
<organism evidence="7 8">
    <name type="scientific">Erwinia papayae</name>
    <dbReference type="NCBI Taxonomy" id="206499"/>
    <lineage>
        <taxon>Bacteria</taxon>
        <taxon>Pseudomonadati</taxon>
        <taxon>Pseudomonadota</taxon>
        <taxon>Gammaproteobacteria</taxon>
        <taxon>Enterobacterales</taxon>
        <taxon>Erwiniaceae</taxon>
        <taxon>Erwinia</taxon>
    </lineage>
</organism>
<dbReference type="InterPro" id="IPR037150">
    <property type="entry name" value="H-NS_C_dom_sf"/>
</dbReference>
<evidence type="ECO:0000256" key="1">
    <source>
        <dbReference type="ARBA" id="ARBA00004453"/>
    </source>
</evidence>
<dbReference type="Pfam" id="PF00816">
    <property type="entry name" value="Histone_HNS"/>
    <property type="match status" value="2"/>
</dbReference>
<keyword evidence="8" id="KW-1185">Reference proteome</keyword>
<protein>
    <submittedName>
        <fullName evidence="7">H-NS histone family protein</fullName>
    </submittedName>
</protein>
<dbReference type="PANTHER" id="PTHR38097">
    <property type="match status" value="1"/>
</dbReference>
<evidence type="ECO:0000259" key="6">
    <source>
        <dbReference type="SMART" id="SM00528"/>
    </source>
</evidence>
<evidence type="ECO:0000256" key="3">
    <source>
        <dbReference type="ARBA" id="ARBA00022490"/>
    </source>
</evidence>
<dbReference type="RefSeq" id="WP_367168709.1">
    <property type="nucleotide sequence ID" value="NZ_JBFKZN010000018.1"/>
</dbReference>
<dbReference type="SMART" id="SM00528">
    <property type="entry name" value="HNS"/>
    <property type="match status" value="2"/>
</dbReference>
<dbReference type="PANTHER" id="PTHR38097:SF2">
    <property type="entry name" value="DNA-BINDING PROTEIN STPA"/>
    <property type="match status" value="1"/>
</dbReference>
<feature type="domain" description="DNA-binding protein H-NS-like C-terminal" evidence="6">
    <location>
        <begin position="75"/>
        <end position="120"/>
    </location>
</feature>
<dbReference type="Proteomes" id="UP001554567">
    <property type="component" value="Unassembled WGS sequence"/>
</dbReference>
<accession>A0ABV3N7Y1</accession>
<proteinExistence type="inferred from homology"/>
<dbReference type="Gene3D" id="4.10.430.10">
    <property type="entry name" value="Histone-like protein H-NS, C-terminal domain"/>
    <property type="match status" value="2"/>
</dbReference>
<keyword evidence="3" id="KW-0963">Cytoplasm</keyword>
<feature type="compositionally biased region" description="Basic and acidic residues" evidence="5">
    <location>
        <begin position="27"/>
        <end position="42"/>
    </location>
</feature>
<evidence type="ECO:0000313" key="7">
    <source>
        <dbReference type="EMBL" id="MEW5291801.1"/>
    </source>
</evidence>
<dbReference type="EMBL" id="JBFKZN010000018">
    <property type="protein sequence ID" value="MEW5291801.1"/>
    <property type="molecule type" value="Genomic_DNA"/>
</dbReference>
<feature type="domain" description="DNA-binding protein H-NS-like C-terminal" evidence="6">
    <location>
        <begin position="28"/>
        <end position="73"/>
    </location>
</feature>
<name>A0ABV3N7Y1_9GAMM</name>
<gene>
    <name evidence="7" type="ORF">ABW286_21940</name>
</gene>
<keyword evidence="4" id="KW-0238">DNA-binding</keyword>
<evidence type="ECO:0000313" key="8">
    <source>
        <dbReference type="Proteomes" id="UP001554567"/>
    </source>
</evidence>
<feature type="compositionally biased region" description="Polar residues" evidence="5">
    <location>
        <begin position="87"/>
        <end position="96"/>
    </location>
</feature>
<dbReference type="InterPro" id="IPR027444">
    <property type="entry name" value="H-NS_C_dom"/>
</dbReference>
<evidence type="ECO:0000256" key="4">
    <source>
        <dbReference type="ARBA" id="ARBA00023125"/>
    </source>
</evidence>
<comment type="subcellular location">
    <subcellularLocation>
        <location evidence="1">Cytoplasm</location>
        <location evidence="1">Nucleoid</location>
    </subcellularLocation>
</comment>
<comment type="caution">
    <text evidence="7">The sequence shown here is derived from an EMBL/GenBank/DDBJ whole genome shotgun (WGS) entry which is preliminary data.</text>
</comment>
<evidence type="ECO:0000256" key="5">
    <source>
        <dbReference type="SAM" id="MobiDB-lite"/>
    </source>
</evidence>